<dbReference type="Gene3D" id="3.10.450.150">
    <property type="entry name" value="enterococcus faecalis protein"/>
    <property type="match status" value="1"/>
</dbReference>
<organism evidence="1 2">
    <name type="scientific">Proteiniclasticum ruminis</name>
    <dbReference type="NCBI Taxonomy" id="398199"/>
    <lineage>
        <taxon>Bacteria</taxon>
        <taxon>Bacillati</taxon>
        <taxon>Bacillota</taxon>
        <taxon>Clostridia</taxon>
        <taxon>Eubacteriales</taxon>
        <taxon>Clostridiaceae</taxon>
        <taxon>Proteiniclasticum</taxon>
    </lineage>
</organism>
<dbReference type="InterPro" id="IPR009303">
    <property type="entry name" value="DUF960"/>
</dbReference>
<reference evidence="1 2" key="1">
    <citation type="submission" date="2016-10" db="EMBL/GenBank/DDBJ databases">
        <authorList>
            <person name="de Groot N.N."/>
        </authorList>
    </citation>
    <scope>NUCLEOTIDE SEQUENCE [LARGE SCALE GENOMIC DNA]</scope>
    <source>
        <strain evidence="1 2">CGMCC 1.5058</strain>
    </source>
</reference>
<proteinExistence type="predicted"/>
<dbReference type="Pfam" id="PF06124">
    <property type="entry name" value="DUF960"/>
    <property type="match status" value="1"/>
</dbReference>
<dbReference type="EMBL" id="FNDZ01000019">
    <property type="protein sequence ID" value="SDJ40198.1"/>
    <property type="molecule type" value="Genomic_DNA"/>
</dbReference>
<dbReference type="RefSeq" id="WP_031577944.1">
    <property type="nucleotide sequence ID" value="NZ_FNDZ01000019.1"/>
</dbReference>
<sequence length="96" mass="11303">MFDRERYLTKGVAKEIEVEMQILLWSLVDNLQPPKDYLQVFELLKLSNGSTRIVHTQEEPEYRSEISVDIEVSKERLKIFIIDSGEYSTMLLSSEY</sequence>
<evidence type="ECO:0008006" key="3">
    <source>
        <dbReference type="Google" id="ProtNLM"/>
    </source>
</evidence>
<evidence type="ECO:0000313" key="1">
    <source>
        <dbReference type="EMBL" id="SDJ40198.1"/>
    </source>
</evidence>
<protein>
    <recommendedName>
        <fullName evidence="3">DUF960 domain-containing protein</fullName>
    </recommendedName>
</protein>
<name>A0A1G8TFA7_9CLOT</name>
<dbReference type="AlphaFoldDB" id="A0A1G8TFA7"/>
<evidence type="ECO:0000313" key="2">
    <source>
        <dbReference type="Proteomes" id="UP000183255"/>
    </source>
</evidence>
<gene>
    <name evidence="1" type="ORF">SAMN05421804_1195</name>
</gene>
<dbReference type="Proteomes" id="UP000183255">
    <property type="component" value="Unassembled WGS sequence"/>
</dbReference>
<accession>A0A1G8TFA7</accession>